<keyword evidence="3 5" id="KW-1133">Transmembrane helix</keyword>
<dbReference type="Pfam" id="PF02674">
    <property type="entry name" value="Colicin_V"/>
    <property type="match status" value="1"/>
</dbReference>
<feature type="transmembrane region" description="Helical" evidence="5">
    <location>
        <begin position="138"/>
        <end position="157"/>
    </location>
</feature>
<dbReference type="PANTHER" id="PTHR37306:SF1">
    <property type="entry name" value="COLICIN V PRODUCTION PROTEIN"/>
    <property type="match status" value="1"/>
</dbReference>
<dbReference type="Proteomes" id="UP000396835">
    <property type="component" value="Unassembled WGS sequence"/>
</dbReference>
<evidence type="ECO:0000313" key="6">
    <source>
        <dbReference type="EMBL" id="VFB15055.1"/>
    </source>
</evidence>
<evidence type="ECO:0000313" key="7">
    <source>
        <dbReference type="Proteomes" id="UP000396835"/>
    </source>
</evidence>
<reference evidence="6 7" key="1">
    <citation type="submission" date="2019-02" db="EMBL/GenBank/DDBJ databases">
        <authorList>
            <consortium name="Pathogen Informatics"/>
        </authorList>
    </citation>
    <scope>NUCLEOTIDE SEQUENCE [LARGE SCALE GENOMIC DNA]</scope>
    <source>
        <strain evidence="6 7">3012STDY7078512</strain>
    </source>
</reference>
<feature type="transmembrane region" description="Helical" evidence="5">
    <location>
        <begin position="30"/>
        <end position="53"/>
    </location>
</feature>
<evidence type="ECO:0000256" key="5">
    <source>
        <dbReference type="SAM" id="Phobius"/>
    </source>
</evidence>
<evidence type="ECO:0000256" key="2">
    <source>
        <dbReference type="ARBA" id="ARBA00022692"/>
    </source>
</evidence>
<accession>A0A449I6J6</accession>
<name>A0A449I6J6_9BACE</name>
<dbReference type="PANTHER" id="PTHR37306">
    <property type="entry name" value="COLICIN V PRODUCTION PROTEIN"/>
    <property type="match status" value="1"/>
</dbReference>
<feature type="transmembrane region" description="Helical" evidence="5">
    <location>
        <begin position="59"/>
        <end position="77"/>
    </location>
</feature>
<dbReference type="GO" id="GO:0009403">
    <property type="term" value="P:toxin biosynthetic process"/>
    <property type="evidence" value="ECO:0007669"/>
    <property type="project" value="InterPro"/>
</dbReference>
<proteinExistence type="predicted"/>
<dbReference type="AlphaFoldDB" id="A0A449I6J6"/>
<evidence type="ECO:0000256" key="1">
    <source>
        <dbReference type="ARBA" id="ARBA00004141"/>
    </source>
</evidence>
<feature type="transmembrane region" description="Helical" evidence="5">
    <location>
        <begin position="97"/>
        <end position="118"/>
    </location>
</feature>
<dbReference type="GO" id="GO:0016020">
    <property type="term" value="C:membrane"/>
    <property type="evidence" value="ECO:0007669"/>
    <property type="project" value="UniProtKB-SubCell"/>
</dbReference>
<dbReference type="InterPro" id="IPR003825">
    <property type="entry name" value="Colicin-V_CvpA"/>
</dbReference>
<keyword evidence="2 5" id="KW-0812">Transmembrane</keyword>
<sequence>MCQLSCAILYTQQLAHFAFKTSCISIYIKYLEMATIDILMIIAFGIGAVIGFMKGFIKQLASILGLIVGLLAAKALYAGLAEKLCPTVTDSMTFAQILAFLIIWIVVPLGFTLVASLLTKALEAISLGWLNRWLGSGLGVLKYLLLVSLLVGVIEFVDEEDKLISKTKKEESVLYYPIKSFGGIFFPVAKHVTEQYILNNHATDESEQQE</sequence>
<evidence type="ECO:0000256" key="4">
    <source>
        <dbReference type="ARBA" id="ARBA00023136"/>
    </source>
</evidence>
<protein>
    <submittedName>
        <fullName evidence="6">Colicin V production protein</fullName>
    </submittedName>
</protein>
<organism evidence="6 7">
    <name type="scientific">Prevotella heparinolytica</name>
    <dbReference type="NCBI Taxonomy" id="28113"/>
    <lineage>
        <taxon>Bacteria</taxon>
        <taxon>Pseudomonadati</taxon>
        <taxon>Bacteroidota</taxon>
        <taxon>Bacteroidia</taxon>
        <taxon>Bacteroidales</taxon>
        <taxon>Bacteroidaceae</taxon>
        <taxon>Bacteroides</taxon>
    </lineage>
</organism>
<evidence type="ECO:0000256" key="3">
    <source>
        <dbReference type="ARBA" id="ARBA00022989"/>
    </source>
</evidence>
<comment type="subcellular location">
    <subcellularLocation>
        <location evidence="1">Membrane</location>
        <topology evidence="1">Multi-pass membrane protein</topology>
    </subcellularLocation>
</comment>
<keyword evidence="4 5" id="KW-0472">Membrane</keyword>
<gene>
    <name evidence="6" type="ORF">NCTC7812_02639</name>
</gene>
<dbReference type="EMBL" id="CAACYH010000004">
    <property type="protein sequence ID" value="VFB15055.1"/>
    <property type="molecule type" value="Genomic_DNA"/>
</dbReference>